<proteinExistence type="predicted"/>
<organism evidence="1">
    <name type="scientific">Solanum chilense</name>
    <name type="common">Tomato</name>
    <name type="synonym">Lycopersicon chilense</name>
    <dbReference type="NCBI Taxonomy" id="4083"/>
    <lineage>
        <taxon>Eukaryota</taxon>
        <taxon>Viridiplantae</taxon>
        <taxon>Streptophyta</taxon>
        <taxon>Embryophyta</taxon>
        <taxon>Tracheophyta</taxon>
        <taxon>Spermatophyta</taxon>
        <taxon>Magnoliopsida</taxon>
        <taxon>eudicotyledons</taxon>
        <taxon>Gunneridae</taxon>
        <taxon>Pentapetalae</taxon>
        <taxon>asterids</taxon>
        <taxon>lamiids</taxon>
        <taxon>Solanales</taxon>
        <taxon>Solanaceae</taxon>
        <taxon>Solanoideae</taxon>
        <taxon>Solaneae</taxon>
        <taxon>Solanum</taxon>
        <taxon>Solanum subgen. Lycopersicon</taxon>
    </lineage>
</organism>
<dbReference type="PANTHER" id="PTHR48258">
    <property type="entry name" value="DUF4218 DOMAIN-CONTAINING PROTEIN-RELATED"/>
    <property type="match status" value="1"/>
</dbReference>
<evidence type="ECO:0000313" key="1">
    <source>
        <dbReference type="EMBL" id="TMW95740.1"/>
    </source>
</evidence>
<reference evidence="1" key="1">
    <citation type="submission" date="2019-05" db="EMBL/GenBank/DDBJ databases">
        <title>The de novo reference genome and transcriptome assemblies of the wild tomato species Solanum chilense.</title>
        <authorList>
            <person name="Stam R."/>
            <person name="Nosenko T."/>
            <person name="Hoerger A.C."/>
            <person name="Stephan W."/>
            <person name="Seidel M.A."/>
            <person name="Kuhn J.M.M."/>
            <person name="Haberer G."/>
            <person name="Tellier A."/>
        </authorList>
    </citation>
    <scope>NUCLEOTIDE SEQUENCE</scope>
    <source>
        <tissue evidence="1">Mature leaves</tissue>
    </source>
</reference>
<accession>A0A6N2BPS1</accession>
<dbReference type="AlphaFoldDB" id="A0A6N2BPS1"/>
<dbReference type="EMBL" id="RXGB01002240">
    <property type="protein sequence ID" value="TMW95740.1"/>
    <property type="molecule type" value="Genomic_DNA"/>
</dbReference>
<sequence length="91" mass="11040">MKEVNNHPRRSKWSKAKDLCQNCSRWFETRALQEDVPDSIKQLSRGQYFVAKRYYEYLINGYRFHIRQCDAKRKTQNSGVRLVEDWLIIVE</sequence>
<gene>
    <name evidence="1" type="ORF">EJD97_008409</name>
</gene>
<protein>
    <submittedName>
        <fullName evidence="1">Uncharacterized protein</fullName>
    </submittedName>
</protein>
<name>A0A6N2BPS1_SOLCI</name>
<dbReference type="PANTHER" id="PTHR48258:SF8">
    <property type="entry name" value="DUF4216 DOMAIN-CONTAINING PROTEIN"/>
    <property type="match status" value="1"/>
</dbReference>
<comment type="caution">
    <text evidence="1">The sequence shown here is derived from an EMBL/GenBank/DDBJ whole genome shotgun (WGS) entry which is preliminary data.</text>
</comment>